<dbReference type="EMBL" id="JAACJS010000011">
    <property type="protein sequence ID" value="NCI49585.1"/>
    <property type="molecule type" value="Genomic_DNA"/>
</dbReference>
<evidence type="ECO:0000313" key="2">
    <source>
        <dbReference type="EMBL" id="NCI49585.1"/>
    </source>
</evidence>
<dbReference type="PROSITE" id="PS50164">
    <property type="entry name" value="GIY_YIG"/>
    <property type="match status" value="1"/>
</dbReference>
<name>A0ABW9ZR53_9BACT</name>
<dbReference type="PANTHER" id="PTHR30231:SF41">
    <property type="entry name" value="DNA POLYMERASE III SUBUNIT EPSILON"/>
    <property type="match status" value="1"/>
</dbReference>
<keyword evidence="3" id="KW-1185">Reference proteome</keyword>
<dbReference type="Proteomes" id="UP000753802">
    <property type="component" value="Unassembled WGS sequence"/>
</dbReference>
<dbReference type="SMART" id="SM00479">
    <property type="entry name" value="EXOIII"/>
    <property type="match status" value="1"/>
</dbReference>
<dbReference type="InterPro" id="IPR000305">
    <property type="entry name" value="GIY-YIG_endonuc"/>
</dbReference>
<evidence type="ECO:0000313" key="3">
    <source>
        <dbReference type="Proteomes" id="UP000753802"/>
    </source>
</evidence>
<dbReference type="Gene3D" id="3.30.420.10">
    <property type="entry name" value="Ribonuclease H-like superfamily/Ribonuclease H"/>
    <property type="match status" value="1"/>
</dbReference>
<gene>
    <name evidence="2" type="ORF">GWC95_06610</name>
</gene>
<dbReference type="InterPro" id="IPR006054">
    <property type="entry name" value="DnaQ"/>
</dbReference>
<organism evidence="2 3">
    <name type="scientific">Sediminibacterium roseum</name>
    <dbReference type="NCBI Taxonomy" id="1978412"/>
    <lineage>
        <taxon>Bacteria</taxon>
        <taxon>Pseudomonadati</taxon>
        <taxon>Bacteroidota</taxon>
        <taxon>Chitinophagia</taxon>
        <taxon>Chitinophagales</taxon>
        <taxon>Chitinophagaceae</taxon>
        <taxon>Sediminibacterium</taxon>
    </lineage>
</organism>
<dbReference type="InterPro" id="IPR035901">
    <property type="entry name" value="GIY-YIG_endonuc_sf"/>
</dbReference>
<dbReference type="RefSeq" id="WP_161817899.1">
    <property type="nucleotide sequence ID" value="NZ_JAACJS010000011.1"/>
</dbReference>
<dbReference type="SUPFAM" id="SSF53098">
    <property type="entry name" value="Ribonuclease H-like"/>
    <property type="match status" value="1"/>
</dbReference>
<protein>
    <submittedName>
        <fullName evidence="2">GIY-YIG nuclease family protein</fullName>
    </submittedName>
</protein>
<proteinExistence type="predicted"/>
<dbReference type="Pfam" id="PF00929">
    <property type="entry name" value="RNase_T"/>
    <property type="match status" value="1"/>
</dbReference>
<feature type="domain" description="GIY-YIG" evidence="1">
    <location>
        <begin position="197"/>
        <end position="275"/>
    </location>
</feature>
<dbReference type="Pfam" id="PF01541">
    <property type="entry name" value="GIY-YIG"/>
    <property type="match status" value="1"/>
</dbReference>
<sequence length="440" mass="50299">MQFAIVDIETTGGFPSQHGITEIGIVLHNGTEIEGKYETLVNPHQPIPPFVVNMTGITDAMVAVAPSFGEVAPYIYNLLKGRIFVAHNVNFDYSFVKHHLQEAGFHLHTPKLCTIRLSRKVFPGFRKYGLGHLCRELGITIENRHRASGDAMATTEVLDMVLRNNGGMVIKEMLKKENRSQLLPANLPEEYVKDLPDCPGVYYFHDAKGKVIYVGKAKNIKKRVVSHFTGLDISQKRQDFLRSIYSITHSKCPTEFIACLLESVEIKRLWPIHNKSQKRYEQLWGIYMFEDNRGYHRLAIDKKRKYSTPVASFALLVDAHRTLWKMVREFELHPVLCFLDNTGAREFPDVALYNENVMKALGWMDAQKETFLIRDKESCVLVEEGKFYGMGRLSPDADLSLIENIKAQLTEYPENEVIRSMIRNYAEKFPGKVVKWAVGS</sequence>
<dbReference type="NCBIfam" id="TIGR00573">
    <property type="entry name" value="dnaq"/>
    <property type="match status" value="1"/>
</dbReference>
<dbReference type="InterPro" id="IPR036397">
    <property type="entry name" value="RNaseH_sf"/>
</dbReference>
<dbReference type="InterPro" id="IPR012337">
    <property type="entry name" value="RNaseH-like_sf"/>
</dbReference>
<dbReference type="SMART" id="SM00465">
    <property type="entry name" value="GIYc"/>
    <property type="match status" value="1"/>
</dbReference>
<dbReference type="InterPro" id="IPR047296">
    <property type="entry name" value="GIY-YIG_UvrC_Cho"/>
</dbReference>
<dbReference type="CDD" id="cd06127">
    <property type="entry name" value="DEDDh"/>
    <property type="match status" value="1"/>
</dbReference>
<accession>A0ABW9ZR53</accession>
<reference evidence="2 3" key="1">
    <citation type="submission" date="2020-01" db="EMBL/GenBank/DDBJ databases">
        <title>Genome analysis.</title>
        <authorList>
            <person name="Wu S."/>
            <person name="Wang G."/>
        </authorList>
    </citation>
    <scope>NUCLEOTIDE SEQUENCE [LARGE SCALE GENOMIC DNA]</scope>
    <source>
        <strain evidence="2 3">SYL130</strain>
    </source>
</reference>
<dbReference type="PANTHER" id="PTHR30231">
    <property type="entry name" value="DNA POLYMERASE III SUBUNIT EPSILON"/>
    <property type="match status" value="1"/>
</dbReference>
<dbReference type="CDD" id="cd10434">
    <property type="entry name" value="GIY-YIG_UvrC_Cho"/>
    <property type="match status" value="1"/>
</dbReference>
<evidence type="ECO:0000259" key="1">
    <source>
        <dbReference type="PROSITE" id="PS50164"/>
    </source>
</evidence>
<dbReference type="SUPFAM" id="SSF82771">
    <property type="entry name" value="GIY-YIG endonuclease"/>
    <property type="match status" value="1"/>
</dbReference>
<dbReference type="Gene3D" id="3.40.1440.10">
    <property type="entry name" value="GIY-YIG endonuclease"/>
    <property type="match status" value="1"/>
</dbReference>
<comment type="caution">
    <text evidence="2">The sequence shown here is derived from an EMBL/GenBank/DDBJ whole genome shotgun (WGS) entry which is preliminary data.</text>
</comment>
<dbReference type="InterPro" id="IPR013520">
    <property type="entry name" value="Ribonucl_H"/>
</dbReference>